<proteinExistence type="predicted"/>
<feature type="compositionally biased region" description="Low complexity" evidence="10">
    <location>
        <begin position="122"/>
        <end position="133"/>
    </location>
</feature>
<accession>A0ABR2FH35</accession>
<feature type="region of interest" description="Disordered" evidence="10">
    <location>
        <begin position="78"/>
        <end position="139"/>
    </location>
</feature>
<sequence>MFAVDTDQMLQCTAPRPMLPIDRKWKSNVELAPNCPRCASPNTKFCYYNNYSLSQPRYFCKGCRRYWTKGGSLRNVPVGGGCRKTRRGKSTRLDKNGGQVQVQVSENHSNNSSSFGNQNEQTIGTSSSSDGDSANQPTPACGSDIDLAVIFSQFLNQSTSSDQREFLTQEWPSEGIDPWSVLEQDSNSQNDSSMECHCPELPVVHPSPESYLLQETPQVKQHLKEDHNSVNGLLETDQMNAFGLQNLLAEELGQDVFWSNSAANTPSFECQPMVQLQQFESFPVDDQLKISANLMPDNWSVFDLSGFELFSKP</sequence>
<dbReference type="InterPro" id="IPR003851">
    <property type="entry name" value="Znf_Dof"/>
</dbReference>
<dbReference type="Proteomes" id="UP001472677">
    <property type="component" value="Unassembled WGS sequence"/>
</dbReference>
<keyword evidence="7 8" id="KW-0539">Nucleus</keyword>
<gene>
    <name evidence="12" type="ORF">V6N12_070474</name>
</gene>
<evidence type="ECO:0000256" key="1">
    <source>
        <dbReference type="ARBA" id="ARBA00022723"/>
    </source>
</evidence>
<keyword evidence="3 9" id="KW-0862">Zinc</keyword>
<evidence type="ECO:0000256" key="3">
    <source>
        <dbReference type="ARBA" id="ARBA00022833"/>
    </source>
</evidence>
<dbReference type="PROSITE" id="PS50884">
    <property type="entry name" value="ZF_DOF_2"/>
    <property type="match status" value="1"/>
</dbReference>
<evidence type="ECO:0000256" key="5">
    <source>
        <dbReference type="ARBA" id="ARBA00023125"/>
    </source>
</evidence>
<feature type="compositionally biased region" description="Polar residues" evidence="10">
    <location>
        <begin position="98"/>
        <end position="121"/>
    </location>
</feature>
<evidence type="ECO:0000256" key="10">
    <source>
        <dbReference type="SAM" id="MobiDB-lite"/>
    </source>
</evidence>
<feature type="domain" description="Dof-type" evidence="11">
    <location>
        <begin position="33"/>
        <end position="87"/>
    </location>
</feature>
<dbReference type="PANTHER" id="PTHR31992">
    <property type="entry name" value="DOF ZINC FINGER PROTEIN DOF1.4-RELATED"/>
    <property type="match status" value="1"/>
</dbReference>
<keyword evidence="6 9" id="KW-0804">Transcription</keyword>
<dbReference type="EMBL" id="JBBPBM010000006">
    <property type="protein sequence ID" value="KAK8580190.1"/>
    <property type="molecule type" value="Genomic_DNA"/>
</dbReference>
<evidence type="ECO:0000256" key="4">
    <source>
        <dbReference type="ARBA" id="ARBA00023015"/>
    </source>
</evidence>
<keyword evidence="1 9" id="KW-0479">Metal-binding</keyword>
<comment type="caution">
    <text evidence="12">The sequence shown here is derived from an EMBL/GenBank/DDBJ whole genome shotgun (WGS) entry which is preliminary data.</text>
</comment>
<comment type="subcellular location">
    <subcellularLocation>
        <location evidence="8 9">Nucleus</location>
    </subcellularLocation>
</comment>
<evidence type="ECO:0000256" key="2">
    <source>
        <dbReference type="ARBA" id="ARBA00022771"/>
    </source>
</evidence>
<evidence type="ECO:0000256" key="7">
    <source>
        <dbReference type="ARBA" id="ARBA00023242"/>
    </source>
</evidence>
<dbReference type="PROSITE" id="PS01361">
    <property type="entry name" value="ZF_DOF_1"/>
    <property type="match status" value="1"/>
</dbReference>
<reference evidence="12 13" key="1">
    <citation type="journal article" date="2024" name="G3 (Bethesda)">
        <title>Genome assembly of Hibiscus sabdariffa L. provides insights into metabolisms of medicinal natural products.</title>
        <authorList>
            <person name="Kim T."/>
        </authorList>
    </citation>
    <scope>NUCLEOTIDE SEQUENCE [LARGE SCALE GENOMIC DNA]</scope>
    <source>
        <strain evidence="12">TK-2024</strain>
        <tissue evidence="12">Old leaves</tissue>
    </source>
</reference>
<keyword evidence="4 9" id="KW-0805">Transcription regulation</keyword>
<protein>
    <recommendedName>
        <fullName evidence="9">Dof zinc finger protein</fullName>
    </recommendedName>
</protein>
<evidence type="ECO:0000313" key="13">
    <source>
        <dbReference type="Proteomes" id="UP001472677"/>
    </source>
</evidence>
<organism evidence="12 13">
    <name type="scientific">Hibiscus sabdariffa</name>
    <name type="common">roselle</name>
    <dbReference type="NCBI Taxonomy" id="183260"/>
    <lineage>
        <taxon>Eukaryota</taxon>
        <taxon>Viridiplantae</taxon>
        <taxon>Streptophyta</taxon>
        <taxon>Embryophyta</taxon>
        <taxon>Tracheophyta</taxon>
        <taxon>Spermatophyta</taxon>
        <taxon>Magnoliopsida</taxon>
        <taxon>eudicotyledons</taxon>
        <taxon>Gunneridae</taxon>
        <taxon>Pentapetalae</taxon>
        <taxon>rosids</taxon>
        <taxon>malvids</taxon>
        <taxon>Malvales</taxon>
        <taxon>Malvaceae</taxon>
        <taxon>Malvoideae</taxon>
        <taxon>Hibiscus</taxon>
    </lineage>
</organism>
<dbReference type="PANTHER" id="PTHR31992:SF316">
    <property type="entry name" value="DOF ZINC FINGER PROTEIN DOF1.2"/>
    <property type="match status" value="1"/>
</dbReference>
<evidence type="ECO:0000256" key="6">
    <source>
        <dbReference type="ARBA" id="ARBA00023163"/>
    </source>
</evidence>
<evidence type="ECO:0000256" key="8">
    <source>
        <dbReference type="PROSITE-ProRule" id="PRU00071"/>
    </source>
</evidence>
<comment type="function">
    <text evidence="9">Transcription factor that binds specifically to a 5'-AA[AG]G-3' consensus core sequence.</text>
</comment>
<name>A0ABR2FH35_9ROSI</name>
<dbReference type="InterPro" id="IPR045174">
    <property type="entry name" value="Dof"/>
</dbReference>
<keyword evidence="13" id="KW-1185">Reference proteome</keyword>
<keyword evidence="2 8" id="KW-0863">Zinc-finger</keyword>
<evidence type="ECO:0000313" key="12">
    <source>
        <dbReference type="EMBL" id="KAK8580190.1"/>
    </source>
</evidence>
<evidence type="ECO:0000256" key="9">
    <source>
        <dbReference type="RuleBase" id="RU369094"/>
    </source>
</evidence>
<dbReference type="Pfam" id="PF02701">
    <property type="entry name" value="Zn_ribbon_Dof"/>
    <property type="match status" value="1"/>
</dbReference>
<keyword evidence="5 8" id="KW-0238">DNA-binding</keyword>
<evidence type="ECO:0000259" key="11">
    <source>
        <dbReference type="PROSITE" id="PS50884"/>
    </source>
</evidence>